<dbReference type="RefSeq" id="WP_274268787.1">
    <property type="nucleotide sequence ID" value="NZ_CP117880.1"/>
</dbReference>
<feature type="chain" id="PRO_5046722890" evidence="1">
    <location>
        <begin position="20"/>
        <end position="127"/>
    </location>
</feature>
<evidence type="ECO:0000256" key="1">
    <source>
        <dbReference type="SAM" id="SignalP"/>
    </source>
</evidence>
<reference evidence="2 3" key="1">
    <citation type="submission" date="2023-02" db="EMBL/GenBank/DDBJ databases">
        <title>Genome sequence of Sphingobacterium sp. KACC 22765.</title>
        <authorList>
            <person name="Kim S."/>
            <person name="Heo J."/>
            <person name="Kwon S.-W."/>
        </authorList>
    </citation>
    <scope>NUCLEOTIDE SEQUENCE [LARGE SCALE GENOMIC DNA]</scope>
    <source>
        <strain evidence="2 3">KACC 22765</strain>
    </source>
</reference>
<keyword evidence="1" id="KW-0732">Signal</keyword>
<protein>
    <submittedName>
        <fullName evidence="2">Uncharacterized protein</fullName>
    </submittedName>
</protein>
<proteinExistence type="predicted"/>
<feature type="signal peptide" evidence="1">
    <location>
        <begin position="1"/>
        <end position="19"/>
    </location>
</feature>
<keyword evidence="3" id="KW-1185">Reference proteome</keyword>
<organism evidence="2 3">
    <name type="scientific">Sphingobacterium oryzagri</name>
    <dbReference type="NCBI Taxonomy" id="3025669"/>
    <lineage>
        <taxon>Bacteria</taxon>
        <taxon>Pseudomonadati</taxon>
        <taxon>Bacteroidota</taxon>
        <taxon>Sphingobacteriia</taxon>
        <taxon>Sphingobacteriales</taxon>
        <taxon>Sphingobacteriaceae</taxon>
        <taxon>Sphingobacterium</taxon>
    </lineage>
</organism>
<sequence>MKRAIKILSLLLVTVFAFSACSKDDDPADNDLFIGTYDGSVGFSSTNDGEADVSSSDGSVTVSKVGDNYTFNFSNGIPTLSNIAMEKGDNNTIVIGNGMAGTIRVTASSLNILYTRDGRSWSADCDR</sequence>
<dbReference type="PROSITE" id="PS51257">
    <property type="entry name" value="PROKAR_LIPOPROTEIN"/>
    <property type="match status" value="1"/>
</dbReference>
<evidence type="ECO:0000313" key="2">
    <source>
        <dbReference type="EMBL" id="WDF70080.1"/>
    </source>
</evidence>
<dbReference type="EMBL" id="CP117880">
    <property type="protein sequence ID" value="WDF70080.1"/>
    <property type="molecule type" value="Genomic_DNA"/>
</dbReference>
<dbReference type="Proteomes" id="UP001221558">
    <property type="component" value="Chromosome"/>
</dbReference>
<name>A0ABY7WM44_9SPHI</name>
<accession>A0ABY7WM44</accession>
<evidence type="ECO:0000313" key="3">
    <source>
        <dbReference type="Proteomes" id="UP001221558"/>
    </source>
</evidence>
<gene>
    <name evidence="2" type="ORF">PQ465_06795</name>
</gene>